<dbReference type="InterPro" id="IPR006059">
    <property type="entry name" value="SBP"/>
</dbReference>
<reference evidence="5" key="1">
    <citation type="submission" date="2017-01" db="EMBL/GenBank/DDBJ databases">
        <authorList>
            <person name="Varghese N."/>
            <person name="Submissions S."/>
        </authorList>
    </citation>
    <scope>NUCLEOTIDE SEQUENCE [LARGE SCALE GENOMIC DNA]</scope>
    <source>
        <strain evidence="5">ATCC 700103</strain>
    </source>
</reference>
<feature type="signal peptide" evidence="3">
    <location>
        <begin position="1"/>
        <end position="24"/>
    </location>
</feature>
<dbReference type="Gene3D" id="3.40.190.10">
    <property type="entry name" value="Periplasmic binding protein-like II"/>
    <property type="match status" value="2"/>
</dbReference>
<dbReference type="PANTHER" id="PTHR43649">
    <property type="entry name" value="ARABINOSE-BINDING PROTEIN-RELATED"/>
    <property type="match status" value="1"/>
</dbReference>
<dbReference type="PANTHER" id="PTHR43649:SF29">
    <property type="entry name" value="OSMOPROTECTIVE COMPOUNDS-BINDING PROTEIN GGTB"/>
    <property type="match status" value="1"/>
</dbReference>
<comment type="similarity">
    <text evidence="1">Belongs to the bacterial solute-binding protein 1 family.</text>
</comment>
<evidence type="ECO:0000256" key="2">
    <source>
        <dbReference type="ARBA" id="ARBA00022448"/>
    </source>
</evidence>
<dbReference type="Proteomes" id="UP000185669">
    <property type="component" value="Unassembled WGS sequence"/>
</dbReference>
<dbReference type="EMBL" id="FTNC01000014">
    <property type="protein sequence ID" value="SIR11970.1"/>
    <property type="molecule type" value="Genomic_DNA"/>
</dbReference>
<dbReference type="RefSeq" id="WP_076545317.1">
    <property type="nucleotide sequence ID" value="NZ_FTNC01000014.1"/>
</dbReference>
<dbReference type="STRING" id="56779.SAMN05421834_1148"/>
<feature type="chain" id="PRO_5012636517" evidence="3">
    <location>
        <begin position="25"/>
        <end position="424"/>
    </location>
</feature>
<evidence type="ECO:0000256" key="3">
    <source>
        <dbReference type="SAM" id="SignalP"/>
    </source>
</evidence>
<organism evidence="4 5">
    <name type="scientific">Halanaerobium kushneri</name>
    <dbReference type="NCBI Taxonomy" id="56779"/>
    <lineage>
        <taxon>Bacteria</taxon>
        <taxon>Bacillati</taxon>
        <taxon>Bacillota</taxon>
        <taxon>Clostridia</taxon>
        <taxon>Halanaerobiales</taxon>
        <taxon>Halanaerobiaceae</taxon>
        <taxon>Halanaerobium</taxon>
    </lineage>
</organism>
<proteinExistence type="inferred from homology"/>
<keyword evidence="5" id="KW-1185">Reference proteome</keyword>
<sequence length="424" mass="46849">MKKALLLILSIVLMAGMFSSAALAQDSVSVMAVWGGQELDAFMKMVEPFEKATGIEVQYEGTRDLPTLVTTRLEAGNPPDIVALTGVGMMKQLAEEGDLVNLSNVLDMDRMNKEYSQTWIDLGTYNEDLYGMYISADVKSLVWYNPKEFAAKGYEVPETWDELKALQEEMIANGDTPWSIGLESGAASGWPGTDWIEDIMLRTTDPEVYDQWVNHEIPWTDARVKRAFEIFGEIAKDPEYTYGAPTAVLATNFGDAPNALFTDPPQAMMHRQASFITSFIRDNNPGLVAGEDYDFFPFPEIDEEYGTPVLGAASMFGMMNDTSAARAFMRYVSTAGAQSIFVSELGKLGVNKNINPNVYPDDLTRQMAAMLREAPTFRFDGSDSMPGAVGSGAFWQGILDYVSGQDLDGVLEYIESISQDTYNQ</sequence>
<evidence type="ECO:0000313" key="4">
    <source>
        <dbReference type="EMBL" id="SIR11970.1"/>
    </source>
</evidence>
<dbReference type="AlphaFoldDB" id="A0A1N6YBP2"/>
<gene>
    <name evidence="4" type="ORF">SAMN05421834_1148</name>
</gene>
<protein>
    <submittedName>
        <fullName evidence="4">Alpha-glucoside transport system substrate-binding protein</fullName>
    </submittedName>
</protein>
<accession>A0A1N6YBP2</accession>
<name>A0A1N6YBP2_9FIRM</name>
<dbReference type="InterPro" id="IPR050490">
    <property type="entry name" value="Bact_solute-bd_prot1"/>
</dbReference>
<evidence type="ECO:0000313" key="5">
    <source>
        <dbReference type="Proteomes" id="UP000185669"/>
    </source>
</evidence>
<evidence type="ECO:0000256" key="1">
    <source>
        <dbReference type="ARBA" id="ARBA00008520"/>
    </source>
</evidence>
<dbReference type="Pfam" id="PF01547">
    <property type="entry name" value="SBP_bac_1"/>
    <property type="match status" value="1"/>
</dbReference>
<dbReference type="SUPFAM" id="SSF53850">
    <property type="entry name" value="Periplasmic binding protein-like II"/>
    <property type="match status" value="1"/>
</dbReference>
<dbReference type="OrthoDB" id="94797at2"/>
<keyword evidence="3" id="KW-0732">Signal</keyword>
<keyword evidence="2" id="KW-0813">Transport</keyword>